<dbReference type="EMBL" id="LLKB01000005">
    <property type="protein sequence ID" value="KQC85408.1"/>
    <property type="molecule type" value="Genomic_DNA"/>
</dbReference>
<sequence>MDKNIKASITVEASFCVPIFFLVLFSLLYEFNILFGINENYAKLYDAADRYAIYSHDTNENNSDKSEYSYEKIRMLTDNIASFLNGKNIISWTDKGGYKVCYMKYKKKVPFGMAGFGQNFYHQMVVSEYAGKSMLTDETAGDEDVYITETGKVYHTHSDCTYLKPSVKRVFADKIDGMRNLSGGKYKRCEHCLKYSKTVGIYIYITDYGDRYHMSGHCSGIKRNIKKVKKSKVGGMLECNKCMERG</sequence>
<proteinExistence type="predicted"/>
<dbReference type="RefSeq" id="WP_055945270.1">
    <property type="nucleotide sequence ID" value="NZ_JAQDCV010000007.1"/>
</dbReference>
<comment type="caution">
    <text evidence="2">The sequence shown here is derived from an EMBL/GenBank/DDBJ whole genome shotgun (WGS) entry which is preliminary data.</text>
</comment>
<name>A0AAW3JRX5_9FIRM</name>
<evidence type="ECO:0000313" key="2">
    <source>
        <dbReference type="EMBL" id="KQC85408.1"/>
    </source>
</evidence>
<feature type="transmembrane region" description="Helical" evidence="1">
    <location>
        <begin position="7"/>
        <end position="29"/>
    </location>
</feature>
<keyword evidence="1" id="KW-1133">Transmembrane helix</keyword>
<accession>A0AAW3JRX5</accession>
<keyword evidence="1" id="KW-0812">Transmembrane</keyword>
<gene>
    <name evidence="2" type="ORF">APZ18_12045</name>
</gene>
<evidence type="ECO:0008006" key="4">
    <source>
        <dbReference type="Google" id="ProtNLM"/>
    </source>
</evidence>
<keyword evidence="1" id="KW-0472">Membrane</keyword>
<evidence type="ECO:0000256" key="1">
    <source>
        <dbReference type="SAM" id="Phobius"/>
    </source>
</evidence>
<keyword evidence="3" id="KW-1185">Reference proteome</keyword>
<reference evidence="2 3" key="1">
    <citation type="submission" date="2015-10" db="EMBL/GenBank/DDBJ databases">
        <title>Butyribacter intestini gen. nov., sp. nov., a butyric acid-producing bacterium of the family Lachnospiraceae isolated from the human faeces.</title>
        <authorList>
            <person name="Zou Y."/>
            <person name="Xue W."/>
            <person name="Luo G."/>
            <person name="Lv M."/>
        </authorList>
    </citation>
    <scope>NUCLEOTIDE SEQUENCE [LARGE SCALE GENOMIC DNA]</scope>
    <source>
        <strain evidence="2 3">TF01-11</strain>
    </source>
</reference>
<dbReference type="AlphaFoldDB" id="A0AAW3JRX5"/>
<organism evidence="2 3">
    <name type="scientific">Butyribacter intestini</name>
    <dbReference type="NCBI Taxonomy" id="1703332"/>
    <lineage>
        <taxon>Bacteria</taxon>
        <taxon>Bacillati</taxon>
        <taxon>Bacillota</taxon>
        <taxon>Clostridia</taxon>
        <taxon>Lachnospirales</taxon>
        <taxon>Lachnospiraceae</taxon>
        <taxon>Butyribacter</taxon>
    </lineage>
</organism>
<protein>
    <recommendedName>
        <fullName evidence="4">TadE-like protein</fullName>
    </recommendedName>
</protein>
<dbReference type="Proteomes" id="UP000050833">
    <property type="component" value="Unassembled WGS sequence"/>
</dbReference>
<evidence type="ECO:0000313" key="3">
    <source>
        <dbReference type="Proteomes" id="UP000050833"/>
    </source>
</evidence>